<dbReference type="AlphaFoldDB" id="A0A7J7INR9"/>
<keyword evidence="3" id="KW-1185">Reference proteome</keyword>
<feature type="region of interest" description="Disordered" evidence="1">
    <location>
        <begin position="91"/>
        <end position="150"/>
    </location>
</feature>
<proteinExistence type="predicted"/>
<gene>
    <name evidence="2" type="ORF">F1559_004615</name>
</gene>
<comment type="caution">
    <text evidence="2">The sequence shown here is derived from an EMBL/GenBank/DDBJ whole genome shotgun (WGS) entry which is preliminary data.</text>
</comment>
<feature type="compositionally biased region" description="Low complexity" evidence="1">
    <location>
        <begin position="134"/>
        <end position="146"/>
    </location>
</feature>
<feature type="region of interest" description="Disordered" evidence="1">
    <location>
        <begin position="259"/>
        <end position="287"/>
    </location>
</feature>
<dbReference type="Proteomes" id="UP000530660">
    <property type="component" value="Unassembled WGS sequence"/>
</dbReference>
<evidence type="ECO:0000256" key="1">
    <source>
        <dbReference type="SAM" id="MobiDB-lite"/>
    </source>
</evidence>
<dbReference type="SUPFAM" id="SSF49452">
    <property type="entry name" value="Starch-binding domain-like"/>
    <property type="match status" value="1"/>
</dbReference>
<dbReference type="OrthoDB" id="10371571at2759"/>
<dbReference type="GO" id="GO:0030246">
    <property type="term" value="F:carbohydrate binding"/>
    <property type="evidence" value="ECO:0007669"/>
    <property type="project" value="InterPro"/>
</dbReference>
<accession>A0A7J7INR9</accession>
<dbReference type="InterPro" id="IPR013783">
    <property type="entry name" value="Ig-like_fold"/>
</dbReference>
<protein>
    <submittedName>
        <fullName evidence="2">Uncharacterized protein</fullName>
    </submittedName>
</protein>
<feature type="compositionally biased region" description="Low complexity" evidence="1">
    <location>
        <begin position="263"/>
        <end position="274"/>
    </location>
</feature>
<dbReference type="InterPro" id="IPR013784">
    <property type="entry name" value="Carb-bd-like_fold"/>
</dbReference>
<dbReference type="EMBL" id="VWRR01000005">
    <property type="protein sequence ID" value="KAF6003981.1"/>
    <property type="molecule type" value="Genomic_DNA"/>
</dbReference>
<reference evidence="2 3" key="1">
    <citation type="journal article" date="2020" name="J. Phycol.">
        <title>Comparative genome analysis reveals Cyanidiococcus gen. nov., a new extremophilic red algal genus sister to Cyanidioschyzon (Cyanidioschyzonaceae, Rhodophyta).</title>
        <authorList>
            <person name="Liu S.-L."/>
            <person name="Chiang Y.-R."/>
            <person name="Yoon H.S."/>
            <person name="Fu H.-Y."/>
        </authorList>
    </citation>
    <scope>NUCLEOTIDE SEQUENCE [LARGE SCALE GENOMIC DNA]</scope>
    <source>
        <strain evidence="2 3">THAL066</strain>
    </source>
</reference>
<evidence type="ECO:0000313" key="3">
    <source>
        <dbReference type="Proteomes" id="UP000530660"/>
    </source>
</evidence>
<dbReference type="Gene3D" id="2.60.40.10">
    <property type="entry name" value="Immunoglobulins"/>
    <property type="match status" value="1"/>
</dbReference>
<name>A0A7J7INR9_9RHOD</name>
<organism evidence="2 3">
    <name type="scientific">Cyanidiococcus yangmingshanensis</name>
    <dbReference type="NCBI Taxonomy" id="2690220"/>
    <lineage>
        <taxon>Eukaryota</taxon>
        <taxon>Rhodophyta</taxon>
        <taxon>Bangiophyceae</taxon>
        <taxon>Cyanidiales</taxon>
        <taxon>Cyanidiaceae</taxon>
        <taxon>Cyanidiococcus</taxon>
    </lineage>
</organism>
<sequence>MTDVSVRFELSGLEPLFGVEPCLCGSTPELGEFDPLFAAAMSYDESRNVFVAWIRFLEEDYPVRYRYFLRKQVWQRASVWQVQWEGGLQPPYQHHDDKGNVEEESNGTVAATGKRSPPQPSSPLRGGWARRILPSPSSGPASTSSALKGDRLQQLVEGARSLTLPQMKKPFVQHDEWKPPPTDVWIELPRGVPMPRQLRTRMAERERIRRKRANGASSEALLAVGLREAEQHRIRQLRLAGDEHEAELADVLEARQRERELLTTKTSKTSPASTSKRKALGRSCRTQ</sequence>
<evidence type="ECO:0000313" key="2">
    <source>
        <dbReference type="EMBL" id="KAF6003981.1"/>
    </source>
</evidence>